<dbReference type="PANTHER" id="PTHR42935:SF1">
    <property type="entry name" value="SLR0930 PROTEIN"/>
    <property type="match status" value="1"/>
</dbReference>
<proteinExistence type="predicted"/>
<dbReference type="STRING" id="204773.HEAR2796"/>
<evidence type="ECO:0000259" key="1">
    <source>
        <dbReference type="SMART" id="SM00382"/>
    </source>
</evidence>
<dbReference type="HOGENOM" id="CLU_039512_0_0_4"/>
<dbReference type="CDD" id="cd00009">
    <property type="entry name" value="AAA"/>
    <property type="match status" value="1"/>
</dbReference>
<name>A4G8S5_HERAR</name>
<dbReference type="SUPFAM" id="SSF52540">
    <property type="entry name" value="P-loop containing nucleoside triphosphate hydrolases"/>
    <property type="match status" value="1"/>
</dbReference>
<gene>
    <name evidence="2" type="ordered locus">HEAR2796</name>
</gene>
<evidence type="ECO:0000313" key="3">
    <source>
        <dbReference type="Proteomes" id="UP000006697"/>
    </source>
</evidence>
<protein>
    <recommendedName>
        <fullName evidence="1">AAA+ ATPase domain-containing protein</fullName>
    </recommendedName>
</protein>
<sequence length="310" mass="34346">MPITVPEYVQSASISSAISMTQLEQFLTRAEALLGRLEAILPPAHAVPNWDAGIAFRWRKPSGKDGRGYLQPVAHISPIALSDLHNIGTQKQQIEQNTRQFVEGLPANNVLLTGARGTGKSSLIKACLNQYADQGLRLIEVDKNDLGDLADIVDLVAGRPERFIIFCDDLSFEEGEGGYKALKVALDGSISAQSDNVLIYATSNRRHLLPERMSDNASYKTDDNGDLHPGETVEEKISLSERFGLWVTFYPFRQDDYLDIVAHWLTHFGCNAQQIEAARTEALQWALQRGSRSGRVAWQFAKDHAGKAQK</sequence>
<organism evidence="2 3">
    <name type="scientific">Herminiimonas arsenicoxydans</name>
    <dbReference type="NCBI Taxonomy" id="204773"/>
    <lineage>
        <taxon>Bacteria</taxon>
        <taxon>Pseudomonadati</taxon>
        <taxon>Pseudomonadota</taxon>
        <taxon>Betaproteobacteria</taxon>
        <taxon>Burkholderiales</taxon>
        <taxon>Oxalobacteraceae</taxon>
        <taxon>Herminiimonas</taxon>
    </lineage>
</organism>
<dbReference type="SMART" id="SM00382">
    <property type="entry name" value="AAA"/>
    <property type="match status" value="1"/>
</dbReference>
<keyword evidence="3" id="KW-1185">Reference proteome</keyword>
<accession>A4G8S5</accession>
<dbReference type="Proteomes" id="UP000006697">
    <property type="component" value="Chromosome"/>
</dbReference>
<dbReference type="PANTHER" id="PTHR42935">
    <property type="entry name" value="SLR0930 PROTEIN"/>
    <property type="match status" value="1"/>
</dbReference>
<dbReference type="AlphaFoldDB" id="A4G8S5"/>
<dbReference type="Pfam" id="PF05673">
    <property type="entry name" value="DUF815"/>
    <property type="match status" value="1"/>
</dbReference>
<dbReference type="eggNOG" id="COG2607">
    <property type="taxonomic scope" value="Bacteria"/>
</dbReference>
<dbReference type="KEGG" id="har:HEAR2796"/>
<dbReference type="Gene3D" id="3.40.50.300">
    <property type="entry name" value="P-loop containing nucleotide triphosphate hydrolases"/>
    <property type="match status" value="1"/>
</dbReference>
<dbReference type="EMBL" id="CU207211">
    <property type="protein sequence ID" value="CAL62912.1"/>
    <property type="molecule type" value="Genomic_DNA"/>
</dbReference>
<evidence type="ECO:0000313" key="2">
    <source>
        <dbReference type="EMBL" id="CAL62912.1"/>
    </source>
</evidence>
<reference evidence="2 3" key="1">
    <citation type="journal article" date="2007" name="PLoS Genet.">
        <title>A tale of two oxidation states: bacterial colonization of arsenic-rich environments.</title>
        <authorList>
            <person name="Muller D."/>
            <person name="Medigue C."/>
            <person name="Koechler S."/>
            <person name="Barbe V."/>
            <person name="Barakat M."/>
            <person name="Talla E."/>
            <person name="Bonnefoy V."/>
            <person name="Krin E."/>
            <person name="Arsene-Ploetze F."/>
            <person name="Carapito C."/>
            <person name="Chandler M."/>
            <person name="Cournoyer B."/>
            <person name="Cruveiller S."/>
            <person name="Dossat C."/>
            <person name="Duval S."/>
            <person name="Heymann M."/>
            <person name="Leize E."/>
            <person name="Lieutaud A."/>
            <person name="Lievremont D."/>
            <person name="Makita Y."/>
            <person name="Mangenot S."/>
            <person name="Nitschke W."/>
            <person name="Ortet P."/>
            <person name="Perdrial N."/>
            <person name="Schoepp B."/>
            <person name="Siguier N."/>
            <person name="Simeonova D.D."/>
            <person name="Rouy Z."/>
            <person name="Segurens B."/>
            <person name="Turlin E."/>
            <person name="Vallenet D."/>
            <person name="Van Dorsselaer A."/>
            <person name="Weiss S."/>
            <person name="Weissenbach J."/>
            <person name="Lett M.C."/>
            <person name="Danchin A."/>
            <person name="Bertin P.N."/>
        </authorList>
    </citation>
    <scope>NUCLEOTIDE SEQUENCE [LARGE SCALE GENOMIC DNA]</scope>
    <source>
        <strain evidence="3">ULPAs1</strain>
    </source>
</reference>
<dbReference type="InterPro" id="IPR027417">
    <property type="entry name" value="P-loop_NTPase"/>
</dbReference>
<dbReference type="InterPro" id="IPR008533">
    <property type="entry name" value="DUF815"/>
</dbReference>
<dbReference type="InterPro" id="IPR003593">
    <property type="entry name" value="AAA+_ATPase"/>
</dbReference>
<feature type="domain" description="AAA+ ATPase" evidence="1">
    <location>
        <begin position="106"/>
        <end position="226"/>
    </location>
</feature>